<feature type="compositionally biased region" description="Polar residues" evidence="1">
    <location>
        <begin position="34"/>
        <end position="46"/>
    </location>
</feature>
<dbReference type="AlphaFoldDB" id="A0A061FSG9"/>
<dbReference type="eggNOG" id="ENOG502T0FM">
    <property type="taxonomic scope" value="Eukaryota"/>
</dbReference>
<feature type="region of interest" description="Disordered" evidence="1">
    <location>
        <begin position="1"/>
        <end position="52"/>
    </location>
</feature>
<name>A0A061FSG9_THECC</name>
<sequence>MLPRRGCPPLTRSAKRGRGRPRQNRPDLMEEESAASTIRATPTAEQIESPPHPPLPTGIPTMPLEVAQALAAFFIATASQAQISQVPHIVPPATPTVPPMPNISISKKLKEARQLGCISFMGELDPTIAKDWINQVSKTLSNMRLEDDMKLMVATQLLEKRARTWWNSVKSRTTTPLT</sequence>
<proteinExistence type="predicted"/>
<keyword evidence="3" id="KW-1185">Reference proteome</keyword>
<evidence type="ECO:0000313" key="2">
    <source>
        <dbReference type="EMBL" id="EOY19843.1"/>
    </source>
</evidence>
<evidence type="ECO:0000313" key="3">
    <source>
        <dbReference type="Proteomes" id="UP000026915"/>
    </source>
</evidence>
<dbReference type="InParanoid" id="A0A061FSG9"/>
<keyword evidence="2" id="KW-0645">Protease</keyword>
<keyword evidence="2" id="KW-0378">Hydrolase</keyword>
<gene>
    <name evidence="2" type="ORF">TCM_045215</name>
</gene>
<dbReference type="GO" id="GO:0008233">
    <property type="term" value="F:peptidase activity"/>
    <property type="evidence" value="ECO:0007669"/>
    <property type="project" value="UniProtKB-KW"/>
</dbReference>
<dbReference type="GO" id="GO:0006508">
    <property type="term" value="P:proteolysis"/>
    <property type="evidence" value="ECO:0007669"/>
    <property type="project" value="UniProtKB-KW"/>
</dbReference>
<accession>A0A061FSG9</accession>
<reference evidence="2 3" key="1">
    <citation type="journal article" date="2013" name="Genome Biol.">
        <title>The genome sequence of the most widely cultivated cacao type and its use to identify candidate genes regulating pod color.</title>
        <authorList>
            <person name="Motamayor J.C."/>
            <person name="Mockaitis K."/>
            <person name="Schmutz J."/>
            <person name="Haiminen N."/>
            <person name="Iii D.L."/>
            <person name="Cornejo O."/>
            <person name="Findley S.D."/>
            <person name="Zheng P."/>
            <person name="Utro F."/>
            <person name="Royaert S."/>
            <person name="Saski C."/>
            <person name="Jenkins J."/>
            <person name="Podicheti R."/>
            <person name="Zhao M."/>
            <person name="Scheffler B.E."/>
            <person name="Stack J.C."/>
            <person name="Feltus F.A."/>
            <person name="Mustiga G.M."/>
            <person name="Amores F."/>
            <person name="Phillips W."/>
            <person name="Marelli J.P."/>
            <person name="May G.D."/>
            <person name="Shapiro H."/>
            <person name="Ma J."/>
            <person name="Bustamante C.D."/>
            <person name="Schnell R.J."/>
            <person name="Main D."/>
            <person name="Gilbert D."/>
            <person name="Parida L."/>
            <person name="Kuhn D.N."/>
        </authorList>
    </citation>
    <scope>NUCLEOTIDE SEQUENCE [LARGE SCALE GENOMIC DNA]</scope>
    <source>
        <strain evidence="3">cv. Matina 1-6</strain>
    </source>
</reference>
<dbReference type="Proteomes" id="UP000026915">
    <property type="component" value="Chromosome 10"/>
</dbReference>
<feature type="compositionally biased region" description="Basic residues" evidence="1">
    <location>
        <begin position="13"/>
        <end position="23"/>
    </location>
</feature>
<protein>
    <submittedName>
        <fullName evidence="2">Gag protease polyprotein</fullName>
    </submittedName>
</protein>
<dbReference type="Gramene" id="EOY19843">
    <property type="protein sequence ID" value="EOY19843"/>
    <property type="gene ID" value="TCM_045215"/>
</dbReference>
<dbReference type="EMBL" id="CM001888">
    <property type="protein sequence ID" value="EOY19843.1"/>
    <property type="molecule type" value="Genomic_DNA"/>
</dbReference>
<dbReference type="HOGENOM" id="CLU_115170_0_0_1"/>
<evidence type="ECO:0000256" key="1">
    <source>
        <dbReference type="SAM" id="MobiDB-lite"/>
    </source>
</evidence>
<organism evidence="2 3">
    <name type="scientific">Theobroma cacao</name>
    <name type="common">Cacao</name>
    <name type="synonym">Cocoa</name>
    <dbReference type="NCBI Taxonomy" id="3641"/>
    <lineage>
        <taxon>Eukaryota</taxon>
        <taxon>Viridiplantae</taxon>
        <taxon>Streptophyta</taxon>
        <taxon>Embryophyta</taxon>
        <taxon>Tracheophyta</taxon>
        <taxon>Spermatophyta</taxon>
        <taxon>Magnoliopsida</taxon>
        <taxon>eudicotyledons</taxon>
        <taxon>Gunneridae</taxon>
        <taxon>Pentapetalae</taxon>
        <taxon>rosids</taxon>
        <taxon>malvids</taxon>
        <taxon>Malvales</taxon>
        <taxon>Malvaceae</taxon>
        <taxon>Byttnerioideae</taxon>
        <taxon>Theobroma</taxon>
    </lineage>
</organism>